<feature type="transmembrane region" description="Helical" evidence="1">
    <location>
        <begin position="23"/>
        <end position="44"/>
    </location>
</feature>
<feature type="transmembrane region" description="Helical" evidence="1">
    <location>
        <begin position="76"/>
        <end position="94"/>
    </location>
</feature>
<keyword evidence="1" id="KW-1133">Transmembrane helix</keyword>
<gene>
    <name evidence="2" type="primary">ND6</name>
</gene>
<organism evidence="2">
    <name type="scientific">Planorbella pilsbryi</name>
    <dbReference type="NCBI Taxonomy" id="2823525"/>
    <lineage>
        <taxon>Eukaryota</taxon>
        <taxon>Metazoa</taxon>
        <taxon>Spiralia</taxon>
        <taxon>Lophotrochozoa</taxon>
        <taxon>Mollusca</taxon>
        <taxon>Gastropoda</taxon>
        <taxon>Heterobranchia</taxon>
        <taxon>Euthyneura</taxon>
        <taxon>Panpulmonata</taxon>
        <taxon>Hygrophila</taxon>
        <taxon>Lymnaeoidea</taxon>
        <taxon>Planorbidae</taxon>
        <taxon>Planorbella</taxon>
    </lineage>
</organism>
<geneLocation type="mitochondrion" evidence="2"/>
<accession>A0A8E8U503</accession>
<proteinExistence type="predicted"/>
<protein>
    <submittedName>
        <fullName evidence="2">NADH dehydrogenase subunit 6</fullName>
    </submittedName>
</protein>
<keyword evidence="1" id="KW-0472">Membrane</keyword>
<dbReference type="AlphaFoldDB" id="A0A8E8U503"/>
<keyword evidence="1" id="KW-0812">Transmembrane</keyword>
<evidence type="ECO:0000256" key="1">
    <source>
        <dbReference type="SAM" id="Phobius"/>
    </source>
</evidence>
<name>A0A8E8U503_9GAST</name>
<sequence>MYTLLVFLSVITMMCFPMFTSPVSLGMLLFLTSVFVVLVTNFLLSMWYSYILFLVYVGGLLVLFIYMCMMSSNEKFFARIPNFLFIILILWYFFTEPLSETSKSFLGFSNFESSYFLSLSLFMSLVVVLLITFLTIMRIVSVKKPLNV</sequence>
<feature type="transmembrane region" description="Helical" evidence="1">
    <location>
        <begin position="50"/>
        <end position="69"/>
    </location>
</feature>
<reference evidence="2" key="1">
    <citation type="submission" date="2021-04" db="EMBL/GenBank/DDBJ databases">
        <title>The complete mitochondrial genome and complete nuclear rRNA repeat of the file ramshorn snail Planorbella pilsbryi (Mollusca: Gastropoda: Planorbidae).</title>
        <authorList>
            <person name="Rempel E.M."/>
            <person name="Marcus J.M."/>
            <person name="Detwiler J.T."/>
        </authorList>
    </citation>
    <scope>NUCLEOTIDE SEQUENCE</scope>
</reference>
<evidence type="ECO:0000313" key="2">
    <source>
        <dbReference type="EMBL" id="QWE50974.1"/>
    </source>
</evidence>
<keyword evidence="2" id="KW-0496">Mitochondrion</keyword>
<dbReference type="EMBL" id="MW889961">
    <property type="protein sequence ID" value="QWE50974.1"/>
    <property type="molecule type" value="Genomic_DNA"/>
</dbReference>
<feature type="transmembrane region" description="Helical" evidence="1">
    <location>
        <begin position="114"/>
        <end position="136"/>
    </location>
</feature>